<accession>A0AAV7SJR9</accession>
<comment type="caution">
    <text evidence="1">The sequence shown here is derived from an EMBL/GenBank/DDBJ whole genome shotgun (WGS) entry which is preliminary data.</text>
</comment>
<name>A0AAV7SJR9_PLEWA</name>
<protein>
    <submittedName>
        <fullName evidence="1">Uncharacterized protein</fullName>
    </submittedName>
</protein>
<keyword evidence="2" id="KW-1185">Reference proteome</keyword>
<dbReference type="Proteomes" id="UP001066276">
    <property type="component" value="Chromosome 4_2"/>
</dbReference>
<evidence type="ECO:0000313" key="2">
    <source>
        <dbReference type="Proteomes" id="UP001066276"/>
    </source>
</evidence>
<gene>
    <name evidence="1" type="ORF">NDU88_004721</name>
</gene>
<dbReference type="EMBL" id="JANPWB010000008">
    <property type="protein sequence ID" value="KAJ1164276.1"/>
    <property type="molecule type" value="Genomic_DNA"/>
</dbReference>
<evidence type="ECO:0000313" key="1">
    <source>
        <dbReference type="EMBL" id="KAJ1164276.1"/>
    </source>
</evidence>
<organism evidence="1 2">
    <name type="scientific">Pleurodeles waltl</name>
    <name type="common">Iberian ribbed newt</name>
    <dbReference type="NCBI Taxonomy" id="8319"/>
    <lineage>
        <taxon>Eukaryota</taxon>
        <taxon>Metazoa</taxon>
        <taxon>Chordata</taxon>
        <taxon>Craniata</taxon>
        <taxon>Vertebrata</taxon>
        <taxon>Euteleostomi</taxon>
        <taxon>Amphibia</taxon>
        <taxon>Batrachia</taxon>
        <taxon>Caudata</taxon>
        <taxon>Salamandroidea</taxon>
        <taxon>Salamandridae</taxon>
        <taxon>Pleurodelinae</taxon>
        <taxon>Pleurodeles</taxon>
    </lineage>
</organism>
<reference evidence="1" key="1">
    <citation type="journal article" date="2022" name="bioRxiv">
        <title>Sequencing and chromosome-scale assembly of the giantPleurodeles waltlgenome.</title>
        <authorList>
            <person name="Brown T."/>
            <person name="Elewa A."/>
            <person name="Iarovenko S."/>
            <person name="Subramanian E."/>
            <person name="Araus A.J."/>
            <person name="Petzold A."/>
            <person name="Susuki M."/>
            <person name="Suzuki K.-i.T."/>
            <person name="Hayashi T."/>
            <person name="Toyoda A."/>
            <person name="Oliveira C."/>
            <person name="Osipova E."/>
            <person name="Leigh N.D."/>
            <person name="Simon A."/>
            <person name="Yun M.H."/>
        </authorList>
    </citation>
    <scope>NUCLEOTIDE SEQUENCE</scope>
    <source>
        <strain evidence="1">20211129_DDA</strain>
        <tissue evidence="1">Liver</tissue>
    </source>
</reference>
<proteinExistence type="predicted"/>
<dbReference type="AlphaFoldDB" id="A0AAV7SJR9"/>
<sequence>MGARTQGDPGLSRSIPPRLHCTAAAIHRPHPAAARLLSVLQQPALEALIRPQTSTAVPSNVVPLQPEIPALGLFQRVSATRRPAFCSCLGDGG</sequence>